<sequence length="110" mass="12923">MDDSINNNSQMTGKMTVTGRNVWSRKCVKDCLGGENLHRFPKDPTRHLRILTADLGKFWSNSSISFRHLRILTADTGEIWSNSSVSFRYYLPFFQKEQLIWSSFCNFFYK</sequence>
<evidence type="ECO:0000313" key="2">
    <source>
        <dbReference type="Proteomes" id="UP000037069"/>
    </source>
</evidence>
<dbReference type="EMBL" id="JRES01001699">
    <property type="protein sequence ID" value="KNC20861.1"/>
    <property type="molecule type" value="Genomic_DNA"/>
</dbReference>
<name>A0A0L0BLC0_LUCCU</name>
<dbReference type="Proteomes" id="UP000037069">
    <property type="component" value="Unassembled WGS sequence"/>
</dbReference>
<protein>
    <submittedName>
        <fullName evidence="1">Uncharacterized protein</fullName>
    </submittedName>
</protein>
<accession>A0A0L0BLC0</accession>
<evidence type="ECO:0000313" key="1">
    <source>
        <dbReference type="EMBL" id="KNC20861.1"/>
    </source>
</evidence>
<organism evidence="1 2">
    <name type="scientific">Lucilia cuprina</name>
    <name type="common">Green bottle fly</name>
    <name type="synonym">Australian sheep blowfly</name>
    <dbReference type="NCBI Taxonomy" id="7375"/>
    <lineage>
        <taxon>Eukaryota</taxon>
        <taxon>Metazoa</taxon>
        <taxon>Ecdysozoa</taxon>
        <taxon>Arthropoda</taxon>
        <taxon>Hexapoda</taxon>
        <taxon>Insecta</taxon>
        <taxon>Pterygota</taxon>
        <taxon>Neoptera</taxon>
        <taxon>Endopterygota</taxon>
        <taxon>Diptera</taxon>
        <taxon>Brachycera</taxon>
        <taxon>Muscomorpha</taxon>
        <taxon>Oestroidea</taxon>
        <taxon>Calliphoridae</taxon>
        <taxon>Luciliinae</taxon>
        <taxon>Lucilia</taxon>
    </lineage>
</organism>
<reference evidence="1 2" key="1">
    <citation type="journal article" date="2015" name="Nat. Commun.">
        <title>Lucilia cuprina genome unlocks parasitic fly biology to underpin future interventions.</title>
        <authorList>
            <person name="Anstead C.A."/>
            <person name="Korhonen P.K."/>
            <person name="Young N.D."/>
            <person name="Hall R.S."/>
            <person name="Jex A.R."/>
            <person name="Murali S.C."/>
            <person name="Hughes D.S."/>
            <person name="Lee S.F."/>
            <person name="Perry T."/>
            <person name="Stroehlein A.J."/>
            <person name="Ansell B.R."/>
            <person name="Breugelmans B."/>
            <person name="Hofmann A."/>
            <person name="Qu J."/>
            <person name="Dugan S."/>
            <person name="Lee S.L."/>
            <person name="Chao H."/>
            <person name="Dinh H."/>
            <person name="Han Y."/>
            <person name="Doddapaneni H.V."/>
            <person name="Worley K.C."/>
            <person name="Muzny D.M."/>
            <person name="Ioannidis P."/>
            <person name="Waterhouse R.M."/>
            <person name="Zdobnov E.M."/>
            <person name="James P.J."/>
            <person name="Bagnall N.H."/>
            <person name="Kotze A.C."/>
            <person name="Gibbs R.A."/>
            <person name="Richards S."/>
            <person name="Batterham P."/>
            <person name="Gasser R.B."/>
        </authorList>
    </citation>
    <scope>NUCLEOTIDE SEQUENCE [LARGE SCALE GENOMIC DNA]</scope>
    <source>
        <strain evidence="1 2">LS</strain>
        <tissue evidence="1">Full body</tissue>
    </source>
</reference>
<comment type="caution">
    <text evidence="1">The sequence shown here is derived from an EMBL/GenBank/DDBJ whole genome shotgun (WGS) entry which is preliminary data.</text>
</comment>
<proteinExistence type="predicted"/>
<dbReference type="AlphaFoldDB" id="A0A0L0BLC0"/>
<dbReference type="OrthoDB" id="8081000at2759"/>
<gene>
    <name evidence="1" type="ORF">FF38_04205</name>
</gene>
<keyword evidence="2" id="KW-1185">Reference proteome</keyword>